<feature type="non-terminal residue" evidence="5">
    <location>
        <position position="1"/>
    </location>
</feature>
<dbReference type="InterPro" id="IPR016024">
    <property type="entry name" value="ARM-type_fold"/>
</dbReference>
<evidence type="ECO:0000256" key="4">
    <source>
        <dbReference type="SAM" id="MobiDB-lite"/>
    </source>
</evidence>
<comment type="caution">
    <text evidence="5">The sequence shown here is derived from an EMBL/GenBank/DDBJ whole genome shotgun (WGS) entry which is preliminary data.</text>
</comment>
<dbReference type="PANTHER" id="PTHR21663:SF1">
    <property type="entry name" value="HEAT REPEAT-CONTAINING PROTEIN 5A"/>
    <property type="match status" value="1"/>
</dbReference>
<accession>A0A7K6IGV4</accession>
<dbReference type="EMBL" id="VZRQ01000142">
    <property type="protein sequence ID" value="NWV87230.1"/>
    <property type="molecule type" value="Genomic_DNA"/>
</dbReference>
<dbReference type="InterPro" id="IPR040108">
    <property type="entry name" value="Laa1/Sip1/HEATR5"/>
</dbReference>
<dbReference type="GO" id="GO:0042147">
    <property type="term" value="P:retrograde transport, endosome to Golgi"/>
    <property type="evidence" value="ECO:0007669"/>
    <property type="project" value="TreeGrafter"/>
</dbReference>
<feature type="non-terminal residue" evidence="5">
    <location>
        <position position="2054"/>
    </location>
</feature>
<evidence type="ECO:0000256" key="3">
    <source>
        <dbReference type="ARBA" id="ARBA00070811"/>
    </source>
</evidence>
<dbReference type="FunFam" id="1.25.10.10:FF:000098">
    <property type="entry name" value="HEAT repeat-containing protein 5A isoform X2"/>
    <property type="match status" value="1"/>
</dbReference>
<dbReference type="GO" id="GO:0005794">
    <property type="term" value="C:Golgi apparatus"/>
    <property type="evidence" value="ECO:0007669"/>
    <property type="project" value="TreeGrafter"/>
</dbReference>
<dbReference type="PANTHER" id="PTHR21663">
    <property type="entry name" value="HYPOTHETICAL HEAT DOMAIN-CONTAINING"/>
    <property type="match status" value="1"/>
</dbReference>
<keyword evidence="2" id="KW-0677">Repeat</keyword>
<dbReference type="GO" id="GO:0006897">
    <property type="term" value="P:endocytosis"/>
    <property type="evidence" value="ECO:0007669"/>
    <property type="project" value="TreeGrafter"/>
</dbReference>
<dbReference type="GO" id="GO:0016020">
    <property type="term" value="C:membrane"/>
    <property type="evidence" value="ECO:0007669"/>
    <property type="project" value="TreeGrafter"/>
</dbReference>
<dbReference type="InterPro" id="IPR011989">
    <property type="entry name" value="ARM-like"/>
</dbReference>
<name>A0A7K6IGV4_9CORV</name>
<evidence type="ECO:0000256" key="2">
    <source>
        <dbReference type="ARBA" id="ARBA00022737"/>
    </source>
</evidence>
<evidence type="ECO:0000256" key="1">
    <source>
        <dbReference type="ARBA" id="ARBA00008304"/>
    </source>
</evidence>
<dbReference type="Pfam" id="PF25468">
    <property type="entry name" value="HEAT_HEATR5A"/>
    <property type="match status" value="1"/>
</dbReference>
<organism evidence="5 6">
    <name type="scientific">Machaerirhynchus nigripectus</name>
    <dbReference type="NCBI Taxonomy" id="1160894"/>
    <lineage>
        <taxon>Eukaryota</taxon>
        <taxon>Metazoa</taxon>
        <taxon>Chordata</taxon>
        <taxon>Craniata</taxon>
        <taxon>Vertebrata</taxon>
        <taxon>Euteleostomi</taxon>
        <taxon>Archelosauria</taxon>
        <taxon>Archosauria</taxon>
        <taxon>Dinosauria</taxon>
        <taxon>Saurischia</taxon>
        <taxon>Theropoda</taxon>
        <taxon>Coelurosauria</taxon>
        <taxon>Aves</taxon>
        <taxon>Neognathae</taxon>
        <taxon>Neoaves</taxon>
        <taxon>Telluraves</taxon>
        <taxon>Australaves</taxon>
        <taxon>Passeriformes</taxon>
        <taxon>Corvoidea</taxon>
        <taxon>Dicruridae</taxon>
        <taxon>Machaerirhynchus</taxon>
    </lineage>
</organism>
<dbReference type="InterPro" id="IPR046837">
    <property type="entry name" value="Laa1/Sip1/HEATR5-like_HEAT"/>
</dbReference>
<reference evidence="5 6" key="1">
    <citation type="submission" date="2019-09" db="EMBL/GenBank/DDBJ databases">
        <title>Bird 10,000 Genomes (B10K) Project - Family phase.</title>
        <authorList>
            <person name="Zhang G."/>
        </authorList>
    </citation>
    <scope>NUCLEOTIDE SEQUENCE [LARGE SCALE GENOMIC DNA]</scope>
    <source>
        <strain evidence="5">B10K-DU-029-43</strain>
        <tissue evidence="5">Heart</tissue>
    </source>
</reference>
<dbReference type="GO" id="GO:0030139">
    <property type="term" value="C:endocytic vesicle"/>
    <property type="evidence" value="ECO:0007669"/>
    <property type="project" value="TreeGrafter"/>
</dbReference>
<protein>
    <recommendedName>
        <fullName evidence="3">HEAT repeat-containing protein 5A</fullName>
    </recommendedName>
</protein>
<gene>
    <name evidence="5" type="primary">Heatr5a</name>
    <name evidence="5" type="ORF">MACNIG_R09439</name>
</gene>
<dbReference type="Proteomes" id="UP000574967">
    <property type="component" value="Unassembled WGS sequence"/>
</dbReference>
<evidence type="ECO:0000313" key="6">
    <source>
        <dbReference type="Proteomes" id="UP000574967"/>
    </source>
</evidence>
<keyword evidence="6" id="KW-1185">Reference proteome</keyword>
<dbReference type="FunFam" id="1.25.10.10:FF:001139">
    <property type="entry name" value="HEAT repeat containing 5a"/>
    <property type="match status" value="1"/>
</dbReference>
<sequence>MELAHSLLLNEEAYNQLGEFQKGEFIFAWLQFLEKLLPVTSRADIRENQKKLVEQLTSLLNNSPGPPTRRLLAKNLAVLYSTGDTFSVYQTIDKCNELIRSKDDSPSYLPTKLAAVVCLGYLYKKLGRILGNSFTDTVGNVLKAMKNAESQGRYEIMLSLQNILNGLGAAAIPCHRDIYKAARSCLTDRSMAVRCAAAKCLLELQNEAVFMWSTDLDSVVTLCFKSFEGSNYDVRLAVSKLLGTILARALTSKQTTASTKHNFRRISLEDVMELLGTGFLRGSCGFLRASGDMLKGTSSVSRDVRVGVTQAYVVFVSTLGAQWLERNFSAFLSHILDLVSQSHPKAIQSPTDAVGCRRCVSFILRATVGGLLGEKAQIAAAKEICQAIWKLKKVVDAAMSDGNLETKINTTDVTASQHVLVCALQELGSLIHGLGTTAAPLLQDSSTGVLEAVISVILHPSISVRLTAAWCLRCIAVALPSYVSLLLDRCVERLSALKSCPEAVTGYSFAVAALLGAVKHCPLGIPHGKGKVIMTVAEDLLCSASQNSRISLQRMQAGWLLIAALMTLGPAVVQHHLPRMLLLWKCIFPSSPKDLETEKTRGDSFTWQVTLEGRAGALCAIKSFVSHCAGLLTDEVVQRLLPPLPSAVDLLTQLSSIYKSYGNSLKTPSTVYRHKLYELLAVLPPKAYEGNASAVLKELVTDLTVPDSQIDASPFLLPPLCHENDLLLLGPLLQETDHRFIEEQLLLGNSIAGGSLEYDAYSIYEKFAKGDSVPKPLPPALAVTSAATRLFGVMFSHITESHRLQVLEQLLNSIKQTKGSRQQIVQLHVVSALSTSLKHLANCKGSLGSEEVRRSALMLVMGALESSNPLLRCAAAECLARLAQVVSDSAFTAGLAQVSFDKLKSARDVVSRTGHSLALGCLYRYLGGIGSIQHLNACVGILYTLSQDSTSPDVQTWALHSLSLIVDLAGPLYHVHVEPTLSLVLMLLLTVPPAYAEVHQSLGRCLNTLITTLGPELQGSSTTVSALRTSCLLGCAVMQDNPDCLVQAQAISCLQQLHMFAPRHVNLSNLVSCLCMNLCSSYLLLRRAVVACLRQLVQREAAEVSEYAVALVKESKEDFTPDVNIREIGLEGALLGLLDKELDPRLCQDIKETLTHMLTSMAVEKLSFWLKLCKDVLAASADFNTVASIDTTQEEETAKVDDESVLTSDNDDRFHPFRNPRWSTRVFAAECVCKIISQCENAGSAHFDVTLAQERKQRDSRDDFLVLHLADLVRMAFMAATDHSDQLRLSGLQTLQIVVRKFAAVPEPEFPGHVILEQYQANVGAALRPAFAPETPPDVTAKACQASVESQKSLSAWIASGVVSDLNDLRRVHQLLVSSLLKVQAGKEAQNQHYNESTSTMEVLAVLKAWAEVYIVAVEKQKNQSDTHKHCLKLASSSEESYRDVAFSASGLLDLVQADLGTLSKLWLAALQDFALLTLPPEYASQLPAEGGTFYTAETIENARPHYYNSWALILYATALWLTSTGFIVVDPDEGVTNLSRPVTPTTMCQDSSTRPLVKSPEDVNTDRFHLILGISVEFLCSPRLDATMENIIACLRALQALFDVPWPRSKIGGDQELGVELLNVLHRLILARESPDIQLAALEVVRLILFAAQEHVKEKRRSAEVDDGAAEKETLPEFGEGKDTGGLVPGKSLVFATLELCVCILVRQLPQLNPKLTCSPAVQPGKHLLLSEDGSRLVAAALVILSDVPAVCSPEGSVSVLPTILYLIIGVLKETAVKLRDGQLPLTVAASLQALKGLLSSPMARAEKSQNAWTDLLRSALVTVLDCWDQVDGLLQELDEVSLLTAITVFVMSTSPEVTTVECLQKRCIEKFKITLDSKDPLVQCKCYQLLHSIFQHPNKTVSYPYIHSLAPSIVGKLQETEKAKPENAAELQVIQEGIKVVTALTAAAEEQHRAHLVACFLPILISFLLDENALVSATISAKNLHEFALQTLMQIGPQYSSVFKKLMASSPTMKARLESAVKGNQESIKVKTTKHAKNPGKSSSIQLKTNFL</sequence>
<dbReference type="Pfam" id="PF20210">
    <property type="entry name" value="Laa1_Sip1_HTR5"/>
    <property type="match status" value="1"/>
</dbReference>
<proteinExistence type="inferred from homology"/>
<dbReference type="Gene3D" id="1.25.10.10">
    <property type="entry name" value="Leucine-rich Repeat Variant"/>
    <property type="match status" value="4"/>
</dbReference>
<feature type="region of interest" description="Disordered" evidence="4">
    <location>
        <begin position="1662"/>
        <end position="1684"/>
    </location>
</feature>
<comment type="similarity">
    <text evidence="1">Belongs to the HEATR5 family.</text>
</comment>
<dbReference type="GO" id="GO:0008104">
    <property type="term" value="P:intracellular protein localization"/>
    <property type="evidence" value="ECO:0007669"/>
    <property type="project" value="TreeGrafter"/>
</dbReference>
<evidence type="ECO:0000313" key="5">
    <source>
        <dbReference type="EMBL" id="NWV87230.1"/>
    </source>
</evidence>
<dbReference type="SUPFAM" id="SSF48371">
    <property type="entry name" value="ARM repeat"/>
    <property type="match status" value="2"/>
</dbReference>
<dbReference type="GO" id="GO:0005829">
    <property type="term" value="C:cytosol"/>
    <property type="evidence" value="ECO:0007669"/>
    <property type="project" value="GOC"/>
</dbReference>